<dbReference type="KEGG" id="spon:HME9304_02765"/>
<reference evidence="1 2" key="1">
    <citation type="submission" date="2018-06" db="EMBL/GenBank/DDBJ databases">
        <title>Spongiibacterium sp. HME9304 Genome sequencing and assembly.</title>
        <authorList>
            <person name="Kang H."/>
            <person name="Kim H."/>
            <person name="Joh K."/>
        </authorList>
    </citation>
    <scope>NUCLEOTIDE SEQUENCE [LARGE SCALE GENOMIC DNA]</scope>
    <source>
        <strain evidence="1 2">HME9304</strain>
    </source>
</reference>
<evidence type="ECO:0008006" key="3">
    <source>
        <dbReference type="Google" id="ProtNLM"/>
    </source>
</evidence>
<proteinExistence type="predicted"/>
<dbReference type="RefSeq" id="WP_417935234.1">
    <property type="nucleotide sequence ID" value="NZ_CP030104.1"/>
</dbReference>
<gene>
    <name evidence="1" type="ORF">HME9304_02765</name>
</gene>
<dbReference type="EMBL" id="CP030104">
    <property type="protein sequence ID" value="AWX45738.1"/>
    <property type="molecule type" value="Genomic_DNA"/>
</dbReference>
<evidence type="ECO:0000313" key="1">
    <source>
        <dbReference type="EMBL" id="AWX45738.1"/>
    </source>
</evidence>
<keyword evidence="2" id="KW-1185">Reference proteome</keyword>
<organism evidence="1 2">
    <name type="scientific">Flagellimonas maritima</name>
    <dbReference type="NCBI Taxonomy" id="1383885"/>
    <lineage>
        <taxon>Bacteria</taxon>
        <taxon>Pseudomonadati</taxon>
        <taxon>Bacteroidota</taxon>
        <taxon>Flavobacteriia</taxon>
        <taxon>Flavobacteriales</taxon>
        <taxon>Flavobacteriaceae</taxon>
        <taxon>Flagellimonas</taxon>
    </lineage>
</organism>
<evidence type="ECO:0000313" key="2">
    <source>
        <dbReference type="Proteomes" id="UP000248536"/>
    </source>
</evidence>
<protein>
    <recommendedName>
        <fullName evidence="3">STAS/SEC14 domain-containing protein</fullName>
    </recommendedName>
</protein>
<accession>A0A2Z4LWI7</accession>
<dbReference type="AlphaFoldDB" id="A0A2Z4LWI7"/>
<dbReference type="Proteomes" id="UP000248536">
    <property type="component" value="Chromosome"/>
</dbReference>
<name>A0A2Z4LWI7_9FLAO</name>
<sequence length="154" mass="18278">MLHIFSSTRHYNYLGMKIASTKKANVLREYQLDIGSIQVFDDYMVSTFEEGATLTLERAYQIIGISEIHFRDKDFGYISLRKNSYAVDPTIYNYLRGLENLKAFAIVSKKEIDMHNFKIEKLFYKKNMEFFIEYDNALVWVKKRLKRNKKKTSS</sequence>